<dbReference type="PIRSF" id="PIRSF037227">
    <property type="entry name" value="Aminobenzoyl-glu_utiliz_pB"/>
    <property type="match status" value="1"/>
</dbReference>
<dbReference type="InterPro" id="IPR011650">
    <property type="entry name" value="Peptidase_M20_dimer"/>
</dbReference>
<feature type="domain" description="Peptidase M20 dimerisation" evidence="1">
    <location>
        <begin position="196"/>
        <end position="290"/>
    </location>
</feature>
<dbReference type="Pfam" id="PF07687">
    <property type="entry name" value="M20_dimer"/>
    <property type="match status" value="1"/>
</dbReference>
<protein>
    <submittedName>
        <fullName evidence="2">Amidohydrolase</fullName>
    </submittedName>
    <submittedName>
        <fullName evidence="3">Aminobenzoyl-glutamate utilization protein B</fullName>
    </submittedName>
</protein>
<dbReference type="PANTHER" id="PTHR30575">
    <property type="entry name" value="PEPTIDASE M20"/>
    <property type="match status" value="1"/>
</dbReference>
<evidence type="ECO:0000259" key="1">
    <source>
        <dbReference type="Pfam" id="PF07687"/>
    </source>
</evidence>
<evidence type="ECO:0000313" key="4">
    <source>
        <dbReference type="Proteomes" id="UP000231655"/>
    </source>
</evidence>
<accession>A0A285IEP7</accession>
<organism evidence="3 4">
    <name type="scientific">Pseudooceanicola antarcticus</name>
    <dbReference type="NCBI Taxonomy" id="1247613"/>
    <lineage>
        <taxon>Bacteria</taxon>
        <taxon>Pseudomonadati</taxon>
        <taxon>Pseudomonadota</taxon>
        <taxon>Alphaproteobacteria</taxon>
        <taxon>Rhodobacterales</taxon>
        <taxon>Paracoccaceae</taxon>
        <taxon>Pseudooceanicola</taxon>
    </lineage>
</organism>
<dbReference type="PANTHER" id="PTHR30575:SF0">
    <property type="entry name" value="XAA-ARG DIPEPTIDASE"/>
    <property type="match status" value="1"/>
</dbReference>
<dbReference type="GO" id="GO:0046657">
    <property type="term" value="P:folic acid catabolic process"/>
    <property type="evidence" value="ECO:0007669"/>
    <property type="project" value="TreeGrafter"/>
</dbReference>
<evidence type="ECO:0000313" key="5">
    <source>
        <dbReference type="Proteomes" id="UP000231702"/>
    </source>
</evidence>
<dbReference type="Gene3D" id="3.30.70.360">
    <property type="match status" value="1"/>
</dbReference>
<dbReference type="OrthoDB" id="9781032at2"/>
<dbReference type="InterPro" id="IPR052030">
    <property type="entry name" value="Peptidase_M20/M20A_hydrolases"/>
</dbReference>
<dbReference type="GO" id="GO:0071713">
    <property type="term" value="F:para-aminobenzoyl-glutamate hydrolase activity"/>
    <property type="evidence" value="ECO:0007669"/>
    <property type="project" value="TreeGrafter"/>
</dbReference>
<dbReference type="Proteomes" id="UP000231702">
    <property type="component" value="Unassembled WGS sequence"/>
</dbReference>
<reference evidence="2 5" key="2">
    <citation type="journal article" date="2018" name="Int. J. Syst. Evol. Microbiol.">
        <title>Pseudooceanicola lipolyticus sp. nov., a marine alphaproteobacterium, reclassification of Oceanicola flagellatus as Pseudooceanicola flagellatus comb. nov. and emended description of the genus Pseudooceanicola.</title>
        <authorList>
            <person name="Huang M.-M."/>
            <person name="Guo L.-L."/>
            <person name="Wu Y.-H."/>
            <person name="Lai Q.-L."/>
            <person name="Shao Z.-Z."/>
            <person name="Wang C.-S."/>
            <person name="Wu M."/>
            <person name="Xu X.-W."/>
        </authorList>
    </citation>
    <scope>NUCLEOTIDE SEQUENCE [LARGE SCALE GENOMIC DNA]</scope>
    <source>
        <strain evidence="2 5">Ar-45</strain>
    </source>
</reference>
<dbReference type="SUPFAM" id="SSF55031">
    <property type="entry name" value="Bacterial exopeptidase dimerisation domain"/>
    <property type="match status" value="1"/>
</dbReference>
<reference evidence="3 4" key="1">
    <citation type="submission" date="2017-09" db="EMBL/GenBank/DDBJ databases">
        <authorList>
            <person name="Ehlers B."/>
            <person name="Leendertz F.H."/>
        </authorList>
    </citation>
    <scope>NUCLEOTIDE SEQUENCE [LARGE SCALE GENOMIC DNA]</scope>
    <source>
        <strain evidence="3 4">CGMCC 1.12662</strain>
    </source>
</reference>
<dbReference type="Gene3D" id="3.40.630.10">
    <property type="entry name" value="Zn peptidases"/>
    <property type="match status" value="1"/>
</dbReference>
<dbReference type="EMBL" id="OBEA01000002">
    <property type="protein sequence ID" value="SNY46450.1"/>
    <property type="molecule type" value="Genomic_DNA"/>
</dbReference>
<gene>
    <name evidence="2" type="ORF">CVM39_12000</name>
    <name evidence="3" type="ORF">SAMN06297129_0963</name>
</gene>
<dbReference type="NCBIfam" id="TIGR01891">
    <property type="entry name" value="amidohydrolases"/>
    <property type="match status" value="1"/>
</dbReference>
<dbReference type="AlphaFoldDB" id="A0A285IEP7"/>
<evidence type="ECO:0000313" key="3">
    <source>
        <dbReference type="EMBL" id="SNY46450.1"/>
    </source>
</evidence>
<dbReference type="SUPFAM" id="SSF53187">
    <property type="entry name" value="Zn-dependent exopeptidases"/>
    <property type="match status" value="1"/>
</dbReference>
<dbReference type="InterPro" id="IPR036264">
    <property type="entry name" value="Bact_exopeptidase_dim_dom"/>
</dbReference>
<dbReference type="InterPro" id="IPR017439">
    <property type="entry name" value="Amidohydrolase"/>
</dbReference>
<evidence type="ECO:0000313" key="2">
    <source>
        <dbReference type="EMBL" id="PJE29152.1"/>
    </source>
</evidence>
<keyword evidence="5" id="KW-1185">Reference proteome</keyword>
<sequence length="470" mass="50119">MALDHPAKPLAETERTRLLAIAAELGPKMVELAQGLWENPELGYLEEKSSALLAAACEEAGFEVKRGVGGLPTAFLATRKRGEGPVIGFLAEMDALPGFSQDASPRRSPIPDQNKGHACGHHLFGAASLGAGLALATWQDEAGLDGEIRIYGCPAEEGGAGKVFMARAGLFEGLDIALHWHPDDCNTVWQSRSLASINAKVRFHGRTAHAAMSPEKGRSSLHALEAFHHMASLMREVVPQDTHIHYVTLSGGEAPNVIPDFAESHIGVRHPDPGAAAEVFERIEKAAEGAALGTGTRVEVERLGAVHSLLPNSVVGAVMLANMEVLPRITWSNEEYTWAAELQESFEAPPELSQIGRLNPYNYNALGPFSTDVGDVSWLVPTGMLGTATWVPGTRPHTWQAVAAGGMSIGWKGMQAAAEGLAVSGASFLADPALVARAWDEHRAQRGEGYRYKALVGDAEPPFDYQVGKG</sequence>
<proteinExistence type="predicted"/>
<dbReference type="InterPro" id="IPR017145">
    <property type="entry name" value="Aminobenzoyl-glu_utiliz_pB"/>
</dbReference>
<dbReference type="GO" id="GO:0005737">
    <property type="term" value="C:cytoplasm"/>
    <property type="evidence" value="ECO:0007669"/>
    <property type="project" value="TreeGrafter"/>
</dbReference>
<dbReference type="GO" id="GO:0016805">
    <property type="term" value="F:dipeptidase activity"/>
    <property type="evidence" value="ECO:0007669"/>
    <property type="project" value="TreeGrafter"/>
</dbReference>
<dbReference type="RefSeq" id="WP_097144761.1">
    <property type="nucleotide sequence ID" value="NZ_OBEA01000002.1"/>
</dbReference>
<dbReference type="EMBL" id="PGTD01000016">
    <property type="protein sequence ID" value="PJE29152.1"/>
    <property type="molecule type" value="Genomic_DNA"/>
</dbReference>
<name>A0A285IEP7_9RHOB</name>
<dbReference type="Proteomes" id="UP000231655">
    <property type="component" value="Unassembled WGS sequence"/>
</dbReference>